<feature type="transmembrane region" description="Helical" evidence="5">
    <location>
        <begin position="20"/>
        <end position="39"/>
    </location>
</feature>
<dbReference type="PANTHER" id="PTHR31465">
    <property type="entry name" value="PROTEIN RTA1-RELATED"/>
    <property type="match status" value="1"/>
</dbReference>
<evidence type="ECO:0000256" key="4">
    <source>
        <dbReference type="ARBA" id="ARBA00023136"/>
    </source>
</evidence>
<protein>
    <recommendedName>
        <fullName evidence="8">RTA1 like protein</fullName>
    </recommendedName>
</protein>
<reference evidence="6 7" key="1">
    <citation type="submission" date="2015-08" db="EMBL/GenBank/DDBJ databases">
        <title>Genome sequencing of Penicillium nordicum.</title>
        <authorList>
            <person name="Nguyen H.D."/>
            <person name="Seifert K.A."/>
        </authorList>
    </citation>
    <scope>NUCLEOTIDE SEQUENCE [LARGE SCALE GENOMIC DNA]</scope>
    <source>
        <strain evidence="6 7">DAOMC 185683</strain>
    </source>
</reference>
<feature type="transmembrane region" description="Helical" evidence="5">
    <location>
        <begin position="240"/>
        <end position="260"/>
    </location>
</feature>
<evidence type="ECO:0008006" key="8">
    <source>
        <dbReference type="Google" id="ProtNLM"/>
    </source>
</evidence>
<keyword evidence="4 5" id="KW-0472">Membrane</keyword>
<keyword evidence="7" id="KW-1185">Reference proteome</keyword>
<dbReference type="OrthoDB" id="3358017at2759"/>
<evidence type="ECO:0000256" key="5">
    <source>
        <dbReference type="SAM" id="Phobius"/>
    </source>
</evidence>
<sequence length="283" mass="31927">MSSTYDPSNPFYKFYKPSIPAAIVVAVLFFAVGLVHLWRIIRTRQWFGIVILVAAAFEVVGLVARVASSKHLEKELPYEIQTVLILLAPILYAAAIYMFLGRLILKSGYPELSFIRIKWLTPIFVTDDIFCFFVQAAGVVILLRADSKSKFDLAKAVILAGLALQVLFFGIFALVAVLFHIRFSSRHGGNVIRQGVSVNVNIRLWNLYFCSLLITVRNIYRLVEYATGTGAYLSLHEWPAYVLDIGLMFIIMVLSIFWYFPKTTAPDVGMRSEYPLAEQGPLE</sequence>
<organism evidence="6 7">
    <name type="scientific">Penicillium nordicum</name>
    <dbReference type="NCBI Taxonomy" id="229535"/>
    <lineage>
        <taxon>Eukaryota</taxon>
        <taxon>Fungi</taxon>
        <taxon>Dikarya</taxon>
        <taxon>Ascomycota</taxon>
        <taxon>Pezizomycotina</taxon>
        <taxon>Eurotiomycetes</taxon>
        <taxon>Eurotiomycetidae</taxon>
        <taxon>Eurotiales</taxon>
        <taxon>Aspergillaceae</taxon>
        <taxon>Penicillium</taxon>
    </lineage>
</organism>
<dbReference type="Proteomes" id="UP000037696">
    <property type="component" value="Unassembled WGS sequence"/>
</dbReference>
<keyword evidence="3 5" id="KW-1133">Transmembrane helix</keyword>
<evidence type="ECO:0000256" key="3">
    <source>
        <dbReference type="ARBA" id="ARBA00022989"/>
    </source>
</evidence>
<dbReference type="PANTHER" id="PTHR31465:SF1">
    <property type="entry name" value="PROTEIN RTA1-RELATED"/>
    <property type="match status" value="1"/>
</dbReference>
<proteinExistence type="predicted"/>
<feature type="transmembrane region" description="Helical" evidence="5">
    <location>
        <begin position="202"/>
        <end position="220"/>
    </location>
</feature>
<accession>A0A0M8PHV6</accession>
<feature type="transmembrane region" description="Helical" evidence="5">
    <location>
        <begin position="120"/>
        <end position="145"/>
    </location>
</feature>
<comment type="subcellular location">
    <subcellularLocation>
        <location evidence="1">Membrane</location>
        <topology evidence="1">Multi-pass membrane protein</topology>
    </subcellularLocation>
</comment>
<gene>
    <name evidence="6" type="ORF">ACN38_g514</name>
</gene>
<dbReference type="STRING" id="229535.A0A0M8PHV6"/>
<comment type="caution">
    <text evidence="6">The sequence shown here is derived from an EMBL/GenBank/DDBJ whole genome shotgun (WGS) entry which is preliminary data.</text>
</comment>
<evidence type="ECO:0000256" key="2">
    <source>
        <dbReference type="ARBA" id="ARBA00022692"/>
    </source>
</evidence>
<dbReference type="AlphaFoldDB" id="A0A0M8PHV6"/>
<evidence type="ECO:0000313" key="6">
    <source>
        <dbReference type="EMBL" id="KOS48481.1"/>
    </source>
</evidence>
<feature type="transmembrane region" description="Helical" evidence="5">
    <location>
        <begin position="157"/>
        <end position="181"/>
    </location>
</feature>
<feature type="transmembrane region" description="Helical" evidence="5">
    <location>
        <begin position="80"/>
        <end position="100"/>
    </location>
</feature>
<feature type="transmembrane region" description="Helical" evidence="5">
    <location>
        <begin position="46"/>
        <end position="68"/>
    </location>
</feature>
<evidence type="ECO:0000256" key="1">
    <source>
        <dbReference type="ARBA" id="ARBA00004141"/>
    </source>
</evidence>
<dbReference type="Pfam" id="PF04479">
    <property type="entry name" value="RTA1"/>
    <property type="match status" value="1"/>
</dbReference>
<dbReference type="GO" id="GO:0016020">
    <property type="term" value="C:membrane"/>
    <property type="evidence" value="ECO:0007669"/>
    <property type="project" value="UniProtKB-SubCell"/>
</dbReference>
<dbReference type="EMBL" id="LHQQ01000004">
    <property type="protein sequence ID" value="KOS48481.1"/>
    <property type="molecule type" value="Genomic_DNA"/>
</dbReference>
<keyword evidence="2 5" id="KW-0812">Transmembrane</keyword>
<dbReference type="InterPro" id="IPR007568">
    <property type="entry name" value="RTA1"/>
</dbReference>
<name>A0A0M8PHV6_9EURO</name>
<evidence type="ECO:0000313" key="7">
    <source>
        <dbReference type="Proteomes" id="UP000037696"/>
    </source>
</evidence>